<evidence type="ECO:0000256" key="3">
    <source>
        <dbReference type="ARBA" id="ARBA00022670"/>
    </source>
</evidence>
<keyword evidence="2 7" id="KW-0121">Carboxypeptidase</keyword>
<dbReference type="AlphaFoldDB" id="A0A7R9QVT3"/>
<keyword evidence="9" id="KW-1185">Reference proteome</keyword>
<comment type="similarity">
    <text evidence="1 7">Belongs to the peptidase S10 family.</text>
</comment>
<sequence>MFFVKYPNFKKNPFYITGESYAGIHIPLLARNIYKAKSTINLKGVAIGNGQECPCDLLVIQVEWGSTPNPYNIYDDCDAIKLNKQTRSASLDCPHNGYTDYLNNADVRKALHVHPDAPNWSDCSGFYAGDYEPMHKTTLDILTI</sequence>
<dbReference type="PANTHER" id="PTHR11802">
    <property type="entry name" value="SERINE PROTEASE FAMILY S10 SERINE CARBOXYPEPTIDASE"/>
    <property type="match status" value="1"/>
</dbReference>
<dbReference type="GO" id="GO:0006508">
    <property type="term" value="P:proteolysis"/>
    <property type="evidence" value="ECO:0007669"/>
    <property type="project" value="UniProtKB-KW"/>
</dbReference>
<accession>A0A7R9QVT3</accession>
<evidence type="ECO:0000256" key="1">
    <source>
        <dbReference type="ARBA" id="ARBA00009431"/>
    </source>
</evidence>
<dbReference type="InterPro" id="IPR029058">
    <property type="entry name" value="AB_hydrolase_fold"/>
</dbReference>
<organism evidence="8">
    <name type="scientific">Oppiella nova</name>
    <dbReference type="NCBI Taxonomy" id="334625"/>
    <lineage>
        <taxon>Eukaryota</taxon>
        <taxon>Metazoa</taxon>
        <taxon>Ecdysozoa</taxon>
        <taxon>Arthropoda</taxon>
        <taxon>Chelicerata</taxon>
        <taxon>Arachnida</taxon>
        <taxon>Acari</taxon>
        <taxon>Acariformes</taxon>
        <taxon>Sarcoptiformes</taxon>
        <taxon>Oribatida</taxon>
        <taxon>Brachypylina</taxon>
        <taxon>Oppioidea</taxon>
        <taxon>Oppiidae</taxon>
        <taxon>Oppiella</taxon>
    </lineage>
</organism>
<dbReference type="Proteomes" id="UP000728032">
    <property type="component" value="Unassembled WGS sequence"/>
</dbReference>
<evidence type="ECO:0000313" key="9">
    <source>
        <dbReference type="Proteomes" id="UP000728032"/>
    </source>
</evidence>
<evidence type="ECO:0000313" key="8">
    <source>
        <dbReference type="EMBL" id="CAD7660289.1"/>
    </source>
</evidence>
<proteinExistence type="inferred from homology"/>
<keyword evidence="4" id="KW-0732">Signal</keyword>
<keyword evidence="6" id="KW-0325">Glycoprotein</keyword>
<dbReference type="PANTHER" id="PTHR11802:SF3">
    <property type="entry name" value="RETINOID-INDUCIBLE SERINE CARBOXYPEPTIDASE"/>
    <property type="match status" value="1"/>
</dbReference>
<dbReference type="InterPro" id="IPR018202">
    <property type="entry name" value="Ser_caboxypep_ser_AS"/>
</dbReference>
<dbReference type="EMBL" id="CAJPVJ010019814">
    <property type="protein sequence ID" value="CAG2177427.1"/>
    <property type="molecule type" value="Genomic_DNA"/>
</dbReference>
<gene>
    <name evidence="8" type="ORF">ONB1V03_LOCUS16859</name>
</gene>
<dbReference type="GO" id="GO:0004185">
    <property type="term" value="F:serine-type carboxypeptidase activity"/>
    <property type="evidence" value="ECO:0007669"/>
    <property type="project" value="UniProtKB-UniRule"/>
</dbReference>
<dbReference type="PROSITE" id="PS00131">
    <property type="entry name" value="CARBOXYPEPT_SER_SER"/>
    <property type="match status" value="1"/>
</dbReference>
<evidence type="ECO:0000256" key="4">
    <source>
        <dbReference type="ARBA" id="ARBA00022729"/>
    </source>
</evidence>
<name>A0A7R9QVT3_9ACAR</name>
<dbReference type="Pfam" id="PF00450">
    <property type="entry name" value="Peptidase_S10"/>
    <property type="match status" value="2"/>
</dbReference>
<dbReference type="EC" id="3.4.16.-" evidence="7"/>
<evidence type="ECO:0000256" key="5">
    <source>
        <dbReference type="ARBA" id="ARBA00022801"/>
    </source>
</evidence>
<dbReference type="SUPFAM" id="SSF53474">
    <property type="entry name" value="alpha/beta-Hydrolases"/>
    <property type="match status" value="1"/>
</dbReference>
<reference evidence="8" key="1">
    <citation type="submission" date="2020-11" db="EMBL/GenBank/DDBJ databases">
        <authorList>
            <person name="Tran Van P."/>
        </authorList>
    </citation>
    <scope>NUCLEOTIDE SEQUENCE</scope>
</reference>
<keyword evidence="5 7" id="KW-0378">Hydrolase</keyword>
<dbReference type="EMBL" id="OC934639">
    <property type="protein sequence ID" value="CAD7660289.1"/>
    <property type="molecule type" value="Genomic_DNA"/>
</dbReference>
<evidence type="ECO:0000256" key="2">
    <source>
        <dbReference type="ARBA" id="ARBA00022645"/>
    </source>
</evidence>
<evidence type="ECO:0000256" key="7">
    <source>
        <dbReference type="RuleBase" id="RU361156"/>
    </source>
</evidence>
<evidence type="ECO:0000256" key="6">
    <source>
        <dbReference type="ARBA" id="ARBA00023180"/>
    </source>
</evidence>
<keyword evidence="3 7" id="KW-0645">Protease</keyword>
<dbReference type="Gene3D" id="3.40.50.1820">
    <property type="entry name" value="alpha/beta hydrolase"/>
    <property type="match status" value="2"/>
</dbReference>
<protein>
    <recommendedName>
        <fullName evidence="7">Carboxypeptidase</fullName>
        <ecNumber evidence="7">3.4.16.-</ecNumber>
    </recommendedName>
</protein>
<feature type="non-terminal residue" evidence="8">
    <location>
        <position position="144"/>
    </location>
</feature>
<dbReference type="OrthoDB" id="443318at2759"/>
<dbReference type="InterPro" id="IPR001563">
    <property type="entry name" value="Peptidase_S10"/>
</dbReference>